<gene>
    <name evidence="2" type="ORF">G3I32_12505</name>
    <name evidence="3" type="ORF">G3I32_19530</name>
</gene>
<feature type="signal peptide" evidence="1">
    <location>
        <begin position="1"/>
        <end position="25"/>
    </location>
</feature>
<organism evidence="3 4">
    <name type="scientific">Streptomyces coelicoflavus</name>
    <dbReference type="NCBI Taxonomy" id="285562"/>
    <lineage>
        <taxon>Bacteria</taxon>
        <taxon>Bacillati</taxon>
        <taxon>Actinomycetota</taxon>
        <taxon>Actinomycetes</taxon>
        <taxon>Kitasatosporales</taxon>
        <taxon>Streptomycetaceae</taxon>
        <taxon>Streptomyces</taxon>
    </lineage>
</organism>
<evidence type="ECO:0000313" key="2">
    <source>
        <dbReference type="EMBL" id="NEB09674.1"/>
    </source>
</evidence>
<protein>
    <recommendedName>
        <fullName evidence="5">DUF3558 domain-containing protein</fullName>
    </recommendedName>
</protein>
<dbReference type="EMBL" id="JAAGMA010000525">
    <property type="protein sequence ID" value="NEB11006.1"/>
    <property type="molecule type" value="Genomic_DNA"/>
</dbReference>
<dbReference type="RefSeq" id="WP_164245259.1">
    <property type="nucleotide sequence ID" value="NZ_JAAGMA010000317.1"/>
</dbReference>
<feature type="chain" id="PRO_5036401028" description="DUF3558 domain-containing protein" evidence="1">
    <location>
        <begin position="26"/>
        <end position="178"/>
    </location>
</feature>
<reference evidence="3 4" key="1">
    <citation type="submission" date="2020-01" db="EMBL/GenBank/DDBJ databases">
        <title>Insect and environment-associated Actinomycetes.</title>
        <authorList>
            <person name="Currrie C."/>
            <person name="Chevrette M."/>
            <person name="Carlson C."/>
            <person name="Stubbendieck R."/>
            <person name="Wendt-Pienkowski E."/>
        </authorList>
    </citation>
    <scope>NUCLEOTIDE SEQUENCE [LARGE SCALE GENOMIC DNA]</scope>
    <source>
        <strain evidence="3 4">SID14163</strain>
    </source>
</reference>
<name>A0A7K3PM16_9ACTN</name>
<evidence type="ECO:0008006" key="5">
    <source>
        <dbReference type="Google" id="ProtNLM"/>
    </source>
</evidence>
<keyword evidence="1" id="KW-0732">Signal</keyword>
<dbReference type="AlphaFoldDB" id="A0A7K3PM16"/>
<accession>A0A7K3PM16</accession>
<evidence type="ECO:0000313" key="4">
    <source>
        <dbReference type="Proteomes" id="UP000470446"/>
    </source>
</evidence>
<evidence type="ECO:0000256" key="1">
    <source>
        <dbReference type="SAM" id="SignalP"/>
    </source>
</evidence>
<comment type="caution">
    <text evidence="3">The sequence shown here is derived from an EMBL/GenBank/DDBJ whole genome shotgun (WGS) entry which is preliminary data.</text>
</comment>
<sequence>MRTTAGRARRVAAAAGLILVTGCSADTGHAPAPFDQKAVQTDLNEAIAAAGLPEGETTKGFPAPSRSSELAAELAPCVVSWSASGYPSPDARKDFNALLTVLGARGWREAQPSEEVPLAEGGSYVLATYKKQGWILNARHSSARNLTRSTALATDESCFDELTDDRRPNAPLSATAVP</sequence>
<evidence type="ECO:0000313" key="3">
    <source>
        <dbReference type="EMBL" id="NEB11006.1"/>
    </source>
</evidence>
<proteinExistence type="predicted"/>
<dbReference type="PROSITE" id="PS51257">
    <property type="entry name" value="PROKAR_LIPOPROTEIN"/>
    <property type="match status" value="1"/>
</dbReference>
<dbReference type="Proteomes" id="UP000470446">
    <property type="component" value="Unassembled WGS sequence"/>
</dbReference>
<dbReference type="EMBL" id="JAAGMA010000317">
    <property type="protein sequence ID" value="NEB09674.1"/>
    <property type="molecule type" value="Genomic_DNA"/>
</dbReference>